<dbReference type="PANTHER" id="PTHR10373:SF38">
    <property type="entry name" value="PROTEIN PANGOLIN, ISOFORM J"/>
    <property type="match status" value="1"/>
</dbReference>
<evidence type="ECO:0000256" key="7">
    <source>
        <dbReference type="SAM" id="MobiDB-lite"/>
    </source>
</evidence>
<dbReference type="InterPro" id="IPR024940">
    <property type="entry name" value="TCF/LEF"/>
</dbReference>
<feature type="compositionally biased region" description="Polar residues" evidence="7">
    <location>
        <begin position="99"/>
        <end position="150"/>
    </location>
</feature>
<evidence type="ECO:0000256" key="2">
    <source>
        <dbReference type="ARBA" id="ARBA00023015"/>
    </source>
</evidence>
<reference evidence="9" key="1">
    <citation type="submission" date="2025-08" db="UniProtKB">
        <authorList>
            <consortium name="RefSeq"/>
        </authorList>
    </citation>
    <scope>IDENTIFICATION</scope>
    <source>
        <tissue evidence="9">Muscle</tissue>
    </source>
</reference>
<accession>A0ABM1RXN4</accession>
<keyword evidence="3" id="KW-0238">DNA-binding</keyword>
<evidence type="ECO:0000313" key="9">
    <source>
        <dbReference type="RefSeq" id="XP_022236139.1"/>
    </source>
</evidence>
<keyword evidence="8" id="KW-1185">Reference proteome</keyword>
<sequence length="174" mass="18684">MTLNNPKKCRARFGLDQQSSWCKPCRRKKKCIRYLEGADNGESEDNLGSIGSVDAPTPDSKSDDESDLEGNSLNTSELSLSSPPVPNDSDVKQELSENGVLSNFSHPSCSTLGPQRSSHPFSIQHLTAPHCNSSSVVSRKNCDSKSSNIPIPQLPTPPSTDSSTATVPQLLTVT</sequence>
<proteinExistence type="predicted"/>
<evidence type="ECO:0000256" key="1">
    <source>
        <dbReference type="ARBA" id="ARBA00004123"/>
    </source>
</evidence>
<feature type="compositionally biased region" description="Low complexity" evidence="7">
    <location>
        <begin position="69"/>
        <end position="82"/>
    </location>
</feature>
<dbReference type="RefSeq" id="XP_022236139.1">
    <property type="nucleotide sequence ID" value="XM_022380431.1"/>
</dbReference>
<comment type="subcellular location">
    <subcellularLocation>
        <location evidence="1">Nucleus</location>
    </subcellularLocation>
</comment>
<dbReference type="Proteomes" id="UP000694941">
    <property type="component" value="Unplaced"/>
</dbReference>
<dbReference type="SMART" id="SM01366">
    <property type="entry name" value="c-clamp"/>
    <property type="match status" value="1"/>
</dbReference>
<gene>
    <name evidence="9" type="primary">LOC111083756</name>
</gene>
<name>A0ABM1RXN4_LIMPO</name>
<keyword evidence="5" id="KW-0804">Transcription</keyword>
<feature type="compositionally biased region" description="Polar residues" evidence="7">
    <location>
        <begin position="165"/>
        <end position="174"/>
    </location>
</feature>
<evidence type="ECO:0000256" key="5">
    <source>
        <dbReference type="ARBA" id="ARBA00023163"/>
    </source>
</evidence>
<evidence type="ECO:0000256" key="6">
    <source>
        <dbReference type="ARBA" id="ARBA00023242"/>
    </source>
</evidence>
<keyword evidence="2" id="KW-0805">Transcription regulation</keyword>
<evidence type="ECO:0000256" key="3">
    <source>
        <dbReference type="ARBA" id="ARBA00023125"/>
    </source>
</evidence>
<feature type="region of interest" description="Disordered" evidence="7">
    <location>
        <begin position="37"/>
        <end position="174"/>
    </location>
</feature>
<keyword evidence="6" id="KW-0539">Nucleus</keyword>
<evidence type="ECO:0000313" key="8">
    <source>
        <dbReference type="Proteomes" id="UP000694941"/>
    </source>
</evidence>
<keyword evidence="4" id="KW-0010">Activator</keyword>
<dbReference type="GeneID" id="111083756"/>
<protein>
    <submittedName>
        <fullName evidence="9">Protein pangolin, isoforms A/H/I/S-like</fullName>
    </submittedName>
</protein>
<evidence type="ECO:0000256" key="4">
    <source>
        <dbReference type="ARBA" id="ARBA00023159"/>
    </source>
</evidence>
<organism evidence="8 9">
    <name type="scientific">Limulus polyphemus</name>
    <name type="common">Atlantic horseshoe crab</name>
    <dbReference type="NCBI Taxonomy" id="6850"/>
    <lineage>
        <taxon>Eukaryota</taxon>
        <taxon>Metazoa</taxon>
        <taxon>Ecdysozoa</taxon>
        <taxon>Arthropoda</taxon>
        <taxon>Chelicerata</taxon>
        <taxon>Merostomata</taxon>
        <taxon>Xiphosura</taxon>
        <taxon>Limulidae</taxon>
        <taxon>Limulus</taxon>
    </lineage>
</organism>
<dbReference type="PANTHER" id="PTHR10373">
    <property type="entry name" value="TRANSCRIPTION FACTOR 7 FAMILY MEMBER"/>
    <property type="match status" value="1"/>
</dbReference>